<evidence type="ECO:0000256" key="2">
    <source>
        <dbReference type="SAM" id="Phobius"/>
    </source>
</evidence>
<dbReference type="PANTHER" id="PTHR43317">
    <property type="entry name" value="THERMOSPERMINE SYNTHASE ACAULIS5"/>
    <property type="match status" value="1"/>
</dbReference>
<dbReference type="AlphaFoldDB" id="A0A2J7TD29"/>
<dbReference type="Gene3D" id="3.40.50.150">
    <property type="entry name" value="Vaccinia Virus protein VP39"/>
    <property type="match status" value="1"/>
</dbReference>
<feature type="transmembrane region" description="Helical" evidence="2">
    <location>
        <begin position="268"/>
        <end position="286"/>
    </location>
</feature>
<dbReference type="PANTHER" id="PTHR43317:SF1">
    <property type="entry name" value="THERMOSPERMINE SYNTHASE ACAULIS5"/>
    <property type="match status" value="1"/>
</dbReference>
<dbReference type="EMBL" id="PDZR01000026">
    <property type="protein sequence ID" value="PNG24676.1"/>
    <property type="molecule type" value="Genomic_DNA"/>
</dbReference>
<evidence type="ECO:0000313" key="3">
    <source>
        <dbReference type="EMBL" id="PNG24676.1"/>
    </source>
</evidence>
<feature type="transmembrane region" description="Helical" evidence="2">
    <location>
        <begin position="194"/>
        <end position="213"/>
    </location>
</feature>
<accession>A0A2J7TD29</accession>
<feature type="transmembrane region" description="Helical" evidence="2">
    <location>
        <begin position="353"/>
        <end position="376"/>
    </location>
</feature>
<organism evidence="3 4">
    <name type="scientific">Methylocella silvestris</name>
    <dbReference type="NCBI Taxonomy" id="199596"/>
    <lineage>
        <taxon>Bacteria</taxon>
        <taxon>Pseudomonadati</taxon>
        <taxon>Pseudomonadota</taxon>
        <taxon>Alphaproteobacteria</taxon>
        <taxon>Hyphomicrobiales</taxon>
        <taxon>Beijerinckiaceae</taxon>
        <taxon>Methylocella</taxon>
    </lineage>
</organism>
<feature type="transmembrane region" description="Helical" evidence="2">
    <location>
        <begin position="464"/>
        <end position="485"/>
    </location>
</feature>
<sequence>MAIATRDIPAAIQRQPVAGAALLLAFVVALFASAFLLFSVQPMVSRMLLPRLGGSPAVWNTCVCFFQATLLLGYCYAHWLAEWRRPRGQVALHALVLAGALVFLPLSLGVDAPPAGAQPADWLLARLMLAVGAPFVAIAATAPLLQHWFSRTTHPRAHDPYFLYVASNAGSLLALLGYPVLIETTLGLSGQAQLWSFGFAATAAAVLACGVVASRRATPLADQADPQTDAAAGMTVQEGLRWIILAFVPSALMLAVTTYITTDIAATPLFWVAPLTIYILTFMLAFSRRPLIGLRALLPLQGIALAAAALAGLNGTPAAAGLILSLVVFALTSAVCHTELAQRRPDAPRLTSYFLLISIGGALGGSFSALLAPALFRGPFEYPLLLIAACLLRPPPPRLPTEARENWAIRGDLLLPVVLMGVAVALLWAESPAGPEFLRPAARIAAVAVPAAALLWFTGRRVRLAMALAGCLLFPMFVDASGALTTTRNFFGVHRVRRVPSEDLIVLQHGTTVHGMQGTRPGEEFTPLGYYDTAGPFGRMFAALARRGAPIAAVGVLGLGIGGLGCYAHPGEAWTFREIDPEVERLARDQRWFHVMAGCGNRPAVVLGDARLTLAADANVKYDLLVIDAFSSDSIPMHLITREALALYLSRLTPNGIVLFHVSNRYLDLTPVVARLAADAGAPARHLLAPPMGAGLRRIGAEVVAVAAPGGNLDFLGDSWDTPKPGSALWTDERSNILGVMRWR</sequence>
<keyword evidence="2" id="KW-0472">Membrane</keyword>
<keyword evidence="2" id="KW-0812">Transmembrane</keyword>
<evidence type="ECO:0000313" key="4">
    <source>
        <dbReference type="Proteomes" id="UP000236286"/>
    </source>
</evidence>
<dbReference type="SUPFAM" id="SSF53335">
    <property type="entry name" value="S-adenosyl-L-methionine-dependent methyltransferases"/>
    <property type="match status" value="1"/>
</dbReference>
<protein>
    <recommendedName>
        <fullName evidence="5">Spermidine synthase</fullName>
    </recommendedName>
</protein>
<keyword evidence="1" id="KW-0620">Polyamine biosynthesis</keyword>
<evidence type="ECO:0000256" key="1">
    <source>
        <dbReference type="ARBA" id="ARBA00023115"/>
    </source>
</evidence>
<feature type="transmembrane region" description="Helical" evidence="2">
    <location>
        <begin position="91"/>
        <end position="110"/>
    </location>
</feature>
<keyword evidence="2" id="KW-1133">Transmembrane helix</keyword>
<proteinExistence type="predicted"/>
<dbReference type="GO" id="GO:0006596">
    <property type="term" value="P:polyamine biosynthetic process"/>
    <property type="evidence" value="ECO:0007669"/>
    <property type="project" value="UniProtKB-KW"/>
</dbReference>
<feature type="transmembrane region" description="Helical" evidence="2">
    <location>
        <begin position="407"/>
        <end position="429"/>
    </location>
</feature>
<gene>
    <name evidence="3" type="ORF">CR492_17270</name>
</gene>
<comment type="caution">
    <text evidence="3">The sequence shown here is derived from an EMBL/GenBank/DDBJ whole genome shotgun (WGS) entry which is preliminary data.</text>
</comment>
<feature type="transmembrane region" description="Helical" evidence="2">
    <location>
        <begin position="122"/>
        <end position="149"/>
    </location>
</feature>
<dbReference type="InterPro" id="IPR029063">
    <property type="entry name" value="SAM-dependent_MTases_sf"/>
</dbReference>
<feature type="transmembrane region" description="Helical" evidence="2">
    <location>
        <begin position="293"/>
        <end position="313"/>
    </location>
</feature>
<feature type="transmembrane region" description="Helical" evidence="2">
    <location>
        <begin position="20"/>
        <end position="38"/>
    </location>
</feature>
<dbReference type="NCBIfam" id="NF037959">
    <property type="entry name" value="MFS_SpdSyn"/>
    <property type="match status" value="1"/>
</dbReference>
<dbReference type="SUPFAM" id="SSF103473">
    <property type="entry name" value="MFS general substrate transporter"/>
    <property type="match status" value="1"/>
</dbReference>
<feature type="transmembrane region" description="Helical" evidence="2">
    <location>
        <begin position="58"/>
        <end position="79"/>
    </location>
</feature>
<evidence type="ECO:0008006" key="5">
    <source>
        <dbReference type="Google" id="ProtNLM"/>
    </source>
</evidence>
<dbReference type="Proteomes" id="UP000236286">
    <property type="component" value="Unassembled WGS sequence"/>
</dbReference>
<reference evidence="3 4" key="1">
    <citation type="submission" date="2017-10" db="EMBL/GenBank/DDBJ databases">
        <title>Genome announcement of Methylocella silvestris TVC from permafrost.</title>
        <authorList>
            <person name="Wang J."/>
            <person name="Geng K."/>
            <person name="Ul-Haque F."/>
            <person name="Crombie A.T."/>
            <person name="Street L.E."/>
            <person name="Wookey P.A."/>
            <person name="Murrell J.C."/>
            <person name="Pratscher J."/>
        </authorList>
    </citation>
    <scope>NUCLEOTIDE SEQUENCE [LARGE SCALE GENOMIC DNA]</scope>
    <source>
        <strain evidence="3 4">TVC</strain>
    </source>
</reference>
<feature type="transmembrane region" description="Helical" evidence="2">
    <location>
        <begin position="242"/>
        <end position="262"/>
    </location>
</feature>
<name>A0A2J7TD29_METSI</name>
<feature type="transmembrane region" description="Helical" evidence="2">
    <location>
        <begin position="161"/>
        <end position="182"/>
    </location>
</feature>
<dbReference type="InterPro" id="IPR036259">
    <property type="entry name" value="MFS_trans_sf"/>
</dbReference>
<feature type="transmembrane region" description="Helical" evidence="2">
    <location>
        <begin position="441"/>
        <end position="458"/>
    </location>
</feature>
<feature type="transmembrane region" description="Helical" evidence="2">
    <location>
        <begin position="319"/>
        <end position="341"/>
    </location>
</feature>
<dbReference type="OrthoDB" id="9761985at2"/>
<dbReference type="RefSeq" id="WP_102844981.1">
    <property type="nucleotide sequence ID" value="NZ_PDZR01000026.1"/>
</dbReference>